<name>A0A5B8LKV8_9SPHN</name>
<evidence type="ECO:0000256" key="2">
    <source>
        <dbReference type="ARBA" id="ARBA00022723"/>
    </source>
</evidence>
<feature type="binding site" evidence="8">
    <location>
        <position position="213"/>
    </location>
    <ligand>
        <name>Zn(2+)</name>
        <dbReference type="ChEBI" id="CHEBI:29105"/>
    </ligand>
</feature>
<dbReference type="GO" id="GO:0006046">
    <property type="term" value="P:N-acetylglucosamine catabolic process"/>
    <property type="evidence" value="ECO:0007669"/>
    <property type="project" value="TreeGrafter"/>
</dbReference>
<dbReference type="PANTHER" id="PTHR11113">
    <property type="entry name" value="N-ACETYLGLUCOSAMINE-6-PHOSPHATE DEACETYLASE"/>
    <property type="match status" value="1"/>
</dbReference>
<comment type="similarity">
    <text evidence="1 5">Belongs to the metallo-dependent hydrolases superfamily. NagA family.</text>
</comment>
<dbReference type="SUPFAM" id="SSF51338">
    <property type="entry name" value="Composite domain of metallo-dependent hydrolases"/>
    <property type="match status" value="1"/>
</dbReference>
<feature type="binding site" evidence="7">
    <location>
        <position position="139"/>
    </location>
    <ligand>
        <name>substrate</name>
    </ligand>
</feature>
<evidence type="ECO:0000256" key="3">
    <source>
        <dbReference type="ARBA" id="ARBA00022801"/>
    </source>
</evidence>
<dbReference type="PANTHER" id="PTHR11113:SF14">
    <property type="entry name" value="N-ACETYLGLUCOSAMINE-6-PHOSPHATE DEACETYLASE"/>
    <property type="match status" value="1"/>
</dbReference>
<evidence type="ECO:0000259" key="9">
    <source>
        <dbReference type="Pfam" id="PF01979"/>
    </source>
</evidence>
<dbReference type="GO" id="GO:0008448">
    <property type="term" value="F:N-acetylglucosamine-6-phosphate deacetylase activity"/>
    <property type="evidence" value="ECO:0007669"/>
    <property type="project" value="UniProtKB-EC"/>
</dbReference>
<dbReference type="AlphaFoldDB" id="A0A5B8LKV8"/>
<evidence type="ECO:0000313" key="10">
    <source>
        <dbReference type="EMBL" id="QDZ08763.1"/>
    </source>
</evidence>
<dbReference type="Proteomes" id="UP000315673">
    <property type="component" value="Chromosome"/>
</dbReference>
<keyword evidence="11" id="KW-1185">Reference proteome</keyword>
<feature type="binding site" evidence="8">
    <location>
        <position position="192"/>
    </location>
    <ligand>
        <name>Zn(2+)</name>
        <dbReference type="ChEBI" id="CHEBI:29105"/>
    </ligand>
</feature>
<accession>A0A5B8LKV8</accession>
<proteinExistence type="inferred from homology"/>
<evidence type="ECO:0000256" key="7">
    <source>
        <dbReference type="PIRSR" id="PIRSR038994-2"/>
    </source>
</evidence>
<dbReference type="InterPro" id="IPR032466">
    <property type="entry name" value="Metal_Hydrolase"/>
</dbReference>
<evidence type="ECO:0000256" key="1">
    <source>
        <dbReference type="ARBA" id="ARBA00010716"/>
    </source>
</evidence>
<sequence length="387" mass="40192">MSRTALVNGRVLLPSGLRDGMCVVIGDGEIRAVSSEAPADARTVDLKGKTLLPGFIDTQVNGGGGKLFNDDPSVAAIRTIAETHRRFGTTGLLPTLISDDLSVVEAGIRAVDAAIEQGVPGILGIHIEGPFLAKARRGIHSADKLQPLKDEYLDLLTSAKHGKTLVTLAPECVTPEQIRHLVAKGVIVAAGHSDARYEIVRAAIEAGITGFTHLFNAMSQLANRAPGMVGAALEDDATFAGIIADGYHLHAATLRVAVRAKGAHRLMLVTDAMPSVGTDDTGFILQGREIWRDGDTLHGADGVLAGSTLTMAGAVRGMMARGRVPLAAAAAMAATTPAAFLGQSDQRGAIAAGMRADLVLVDDDLNVIETWIGGETSAASADQRAII</sequence>
<evidence type="ECO:0000256" key="6">
    <source>
        <dbReference type="PIRSR" id="PIRSR038994-1"/>
    </source>
</evidence>
<dbReference type="Pfam" id="PF01979">
    <property type="entry name" value="Amidohydro_1"/>
    <property type="match status" value="1"/>
</dbReference>
<dbReference type="NCBIfam" id="TIGR00221">
    <property type="entry name" value="nagA"/>
    <property type="match status" value="1"/>
</dbReference>
<feature type="binding site" evidence="7">
    <location>
        <position position="224"/>
    </location>
    <ligand>
        <name>substrate</name>
    </ligand>
</feature>
<comment type="cofactor">
    <cofactor evidence="8">
        <name>a divalent metal cation</name>
        <dbReference type="ChEBI" id="CHEBI:60240"/>
    </cofactor>
    <text evidence="8">Binds 1 divalent metal cation per subunit.</text>
</comment>
<dbReference type="SUPFAM" id="SSF51556">
    <property type="entry name" value="Metallo-dependent hydrolases"/>
    <property type="match status" value="1"/>
</dbReference>
<protein>
    <submittedName>
        <fullName evidence="10">N-acetylglucosamine-6-phosphate deacetylase</fullName>
        <ecNumber evidence="10">3.5.1.25</ecNumber>
    </submittedName>
</protein>
<dbReference type="GO" id="GO:0046872">
    <property type="term" value="F:metal ion binding"/>
    <property type="evidence" value="ECO:0007669"/>
    <property type="project" value="UniProtKB-KW"/>
</dbReference>
<dbReference type="EMBL" id="CP042306">
    <property type="protein sequence ID" value="QDZ08763.1"/>
    <property type="molecule type" value="Genomic_DNA"/>
</dbReference>
<feature type="binding site" evidence="7">
    <location>
        <begin position="304"/>
        <end position="306"/>
    </location>
    <ligand>
        <name>substrate</name>
    </ligand>
</feature>
<gene>
    <name evidence="10" type="primary">nagA</name>
    <name evidence="10" type="ORF">FPZ24_15885</name>
</gene>
<feature type="active site" description="Proton donor/acceptor" evidence="6">
    <location>
        <position position="271"/>
    </location>
</feature>
<evidence type="ECO:0000256" key="8">
    <source>
        <dbReference type="PIRSR" id="PIRSR038994-3"/>
    </source>
</evidence>
<keyword evidence="3 5" id="KW-0378">Hydrolase</keyword>
<keyword evidence="4 5" id="KW-0119">Carbohydrate metabolism</keyword>
<feature type="domain" description="Amidohydrolase-related" evidence="9">
    <location>
        <begin position="50"/>
        <end position="375"/>
    </location>
</feature>
<feature type="binding site" evidence="7">
    <location>
        <begin position="216"/>
        <end position="217"/>
    </location>
    <ligand>
        <name>substrate</name>
    </ligand>
</feature>
<feature type="binding site" evidence="8">
    <location>
        <position position="128"/>
    </location>
    <ligand>
        <name>Zn(2+)</name>
        <dbReference type="ChEBI" id="CHEBI:29105"/>
    </ligand>
</feature>
<dbReference type="InterPro" id="IPR006680">
    <property type="entry name" value="Amidohydro-rel"/>
</dbReference>
<dbReference type="Gene3D" id="2.30.40.10">
    <property type="entry name" value="Urease, subunit C, domain 1"/>
    <property type="match status" value="1"/>
</dbReference>
<dbReference type="KEGG" id="spai:FPZ24_15885"/>
<dbReference type="EC" id="3.5.1.25" evidence="10"/>
<dbReference type="InterPro" id="IPR011059">
    <property type="entry name" value="Metal-dep_hydrolase_composite"/>
</dbReference>
<feature type="binding site" evidence="7">
    <location>
        <position position="248"/>
    </location>
    <ligand>
        <name>substrate</name>
    </ligand>
</feature>
<evidence type="ECO:0000313" key="11">
    <source>
        <dbReference type="Proteomes" id="UP000315673"/>
    </source>
</evidence>
<evidence type="ECO:0000256" key="4">
    <source>
        <dbReference type="ARBA" id="ARBA00023277"/>
    </source>
</evidence>
<reference evidence="10 11" key="1">
    <citation type="submission" date="2019-07" db="EMBL/GenBank/DDBJ databases">
        <title>Full genome sequence of Sphingomonas sp. 4R-6-7(HKS19).</title>
        <authorList>
            <person name="Im W.-T."/>
        </authorList>
    </citation>
    <scope>NUCLEOTIDE SEQUENCE [LARGE SCALE GENOMIC DNA]</scope>
    <source>
        <strain evidence="10 11">HKS19</strain>
    </source>
</reference>
<keyword evidence="2 8" id="KW-0479">Metal-binding</keyword>
<dbReference type="Gene3D" id="3.20.20.140">
    <property type="entry name" value="Metal-dependent hydrolases"/>
    <property type="match status" value="1"/>
</dbReference>
<organism evidence="10 11">
    <name type="scientific">Sphingomonas panacisoli</name>
    <dbReference type="NCBI Taxonomy" id="1813879"/>
    <lineage>
        <taxon>Bacteria</taxon>
        <taxon>Pseudomonadati</taxon>
        <taxon>Pseudomonadota</taxon>
        <taxon>Alphaproteobacteria</taxon>
        <taxon>Sphingomonadales</taxon>
        <taxon>Sphingomonadaceae</taxon>
        <taxon>Sphingomonas</taxon>
    </lineage>
</organism>
<dbReference type="PIRSF" id="PIRSF038994">
    <property type="entry name" value="NagA"/>
    <property type="match status" value="1"/>
</dbReference>
<evidence type="ECO:0000256" key="5">
    <source>
        <dbReference type="PIRNR" id="PIRNR038994"/>
    </source>
</evidence>
<dbReference type="OrthoDB" id="9776488at2"/>
<dbReference type="RefSeq" id="WP_146573625.1">
    <property type="nucleotide sequence ID" value="NZ_CP042306.1"/>
</dbReference>
<dbReference type="CDD" id="cd00854">
    <property type="entry name" value="NagA"/>
    <property type="match status" value="1"/>
</dbReference>
<dbReference type="InterPro" id="IPR003764">
    <property type="entry name" value="GlcNAc_6-P_deAcase"/>
</dbReference>